<organism evidence="2 3">
    <name type="scientific">Segatella copri</name>
    <dbReference type="NCBI Taxonomy" id="165179"/>
    <lineage>
        <taxon>Bacteria</taxon>
        <taxon>Pseudomonadati</taxon>
        <taxon>Bacteroidota</taxon>
        <taxon>Bacteroidia</taxon>
        <taxon>Bacteroidales</taxon>
        <taxon>Prevotellaceae</taxon>
        <taxon>Segatella</taxon>
    </lineage>
</organism>
<sequence>MKKRTKQVLVILKPKSKALGFSREELEGIAADVANNLELDEEASDEDVNAEIEKQVNAVLPYLKIAQKTAQRTIQSFKDSQDLDDDEVDDDDDDPAGNKKPIRKQKREKDEQVPAWAQALITQNKALQTEILGLKSERENDGRRSKLKALLKDKGTFGKTVLKNFDKMKFENESEFDDFYDGVVEDLAAIDQERANEGLGKLGAPAAQRKPKKDEVEVIKDNEIDELAETM</sequence>
<feature type="compositionally biased region" description="Acidic residues" evidence="1">
    <location>
        <begin position="82"/>
        <end position="95"/>
    </location>
</feature>
<dbReference type="AlphaFoldDB" id="A0A6A7VWY2"/>
<protein>
    <submittedName>
        <fullName evidence="2">Uncharacterized protein</fullName>
    </submittedName>
</protein>
<evidence type="ECO:0000313" key="2">
    <source>
        <dbReference type="EMBL" id="MQN11130.1"/>
    </source>
</evidence>
<proteinExistence type="predicted"/>
<comment type="caution">
    <text evidence="2">The sequence shown here is derived from an EMBL/GenBank/DDBJ whole genome shotgun (WGS) entry which is preliminary data.</text>
</comment>
<evidence type="ECO:0000256" key="1">
    <source>
        <dbReference type="SAM" id="MobiDB-lite"/>
    </source>
</evidence>
<dbReference type="RefSeq" id="WP_153079983.1">
    <property type="nucleotide sequence ID" value="NZ_JBALKD010000037.1"/>
</dbReference>
<name>A0A6A7VWY2_9BACT</name>
<reference evidence="2 3" key="1">
    <citation type="submission" date="2019-09" db="EMBL/GenBank/DDBJ databases">
        <title>Distinct polysaccharide growth profiles of human intestinal Prevotella copri isolates.</title>
        <authorList>
            <person name="Fehlner-Peach H."/>
            <person name="Magnabosco C."/>
            <person name="Raghavan V."/>
            <person name="Scher J.U."/>
            <person name="Tett A."/>
            <person name="Cox L.M."/>
            <person name="Gottsegen C."/>
            <person name="Watters A."/>
            <person name="Wiltshire- Gordon J.D."/>
            <person name="Segata N."/>
            <person name="Bonneau R."/>
            <person name="Littman D.R."/>
        </authorList>
    </citation>
    <scope>NUCLEOTIDE SEQUENCE [LARGE SCALE GENOMIC DNA]</scope>
    <source>
        <strain evidence="3">iK21513</strain>
    </source>
</reference>
<evidence type="ECO:0000313" key="3">
    <source>
        <dbReference type="Proteomes" id="UP000406735"/>
    </source>
</evidence>
<feature type="region of interest" description="Disordered" evidence="1">
    <location>
        <begin position="74"/>
        <end position="113"/>
    </location>
</feature>
<dbReference type="Proteomes" id="UP000406735">
    <property type="component" value="Unassembled WGS sequence"/>
</dbReference>
<dbReference type="EMBL" id="VZCY01000118">
    <property type="protein sequence ID" value="MQN11130.1"/>
    <property type="molecule type" value="Genomic_DNA"/>
</dbReference>
<gene>
    <name evidence="2" type="ORF">F7D97_14640</name>
</gene>
<accession>A0A6A7VWY2</accession>